<accession>A0A1R2CVS5</accession>
<protein>
    <submittedName>
        <fullName evidence="1">Uncharacterized protein</fullName>
    </submittedName>
</protein>
<dbReference type="AlphaFoldDB" id="A0A1R2CVS5"/>
<dbReference type="OrthoDB" id="323913at2759"/>
<sequence length="293" mass="34125">MLPEFHNKPSVVLQGNTWDVKHLDNFLASQWGEKLFQSKKPSVNSGPQEQLPMIYSNNSIRPSAAFVSLNRSQPPVQSLEKSFGNTLIHSNDTRRSFTPPSLDIEKVSKQLVNMEKERARDNLEYMKTIPPSKRRQLFEAEKHRNKQYLKLKHDKIEETKKERVLANGFRSGVLGVNITERNTNNYKYWGSLNKDLEESDNDLHRKSRAMNILRHTAPSANIQFFNPYSNEAEREKARGLKKVEEIPEHYHDTHNALFVPKPKANNVERTQRLKELWRGNRDFNIISGAYFNI</sequence>
<dbReference type="EMBL" id="MPUH01000049">
    <property type="protein sequence ID" value="OMJ93090.1"/>
    <property type="molecule type" value="Genomic_DNA"/>
</dbReference>
<keyword evidence="2" id="KW-1185">Reference proteome</keyword>
<evidence type="ECO:0000313" key="2">
    <source>
        <dbReference type="Proteomes" id="UP000187209"/>
    </source>
</evidence>
<reference evidence="1 2" key="1">
    <citation type="submission" date="2016-11" db="EMBL/GenBank/DDBJ databases">
        <title>The macronuclear genome of Stentor coeruleus: a giant cell with tiny introns.</title>
        <authorList>
            <person name="Slabodnick M."/>
            <person name="Ruby J.G."/>
            <person name="Reiff S.B."/>
            <person name="Swart E.C."/>
            <person name="Gosai S."/>
            <person name="Prabakaran S."/>
            <person name="Witkowska E."/>
            <person name="Larue G.E."/>
            <person name="Fisher S."/>
            <person name="Freeman R.M."/>
            <person name="Gunawardena J."/>
            <person name="Chu W."/>
            <person name="Stover N.A."/>
            <person name="Gregory B.D."/>
            <person name="Nowacki M."/>
            <person name="Derisi J."/>
            <person name="Roy S.W."/>
            <person name="Marshall W.F."/>
            <person name="Sood P."/>
        </authorList>
    </citation>
    <scope>NUCLEOTIDE SEQUENCE [LARGE SCALE GENOMIC DNA]</scope>
    <source>
        <strain evidence="1">WM001</strain>
    </source>
</reference>
<evidence type="ECO:0000313" key="1">
    <source>
        <dbReference type="EMBL" id="OMJ93090.1"/>
    </source>
</evidence>
<organism evidence="1 2">
    <name type="scientific">Stentor coeruleus</name>
    <dbReference type="NCBI Taxonomy" id="5963"/>
    <lineage>
        <taxon>Eukaryota</taxon>
        <taxon>Sar</taxon>
        <taxon>Alveolata</taxon>
        <taxon>Ciliophora</taxon>
        <taxon>Postciliodesmatophora</taxon>
        <taxon>Heterotrichea</taxon>
        <taxon>Heterotrichida</taxon>
        <taxon>Stentoridae</taxon>
        <taxon>Stentor</taxon>
    </lineage>
</organism>
<gene>
    <name evidence="1" type="ORF">SteCoe_4036</name>
</gene>
<comment type="caution">
    <text evidence="1">The sequence shown here is derived from an EMBL/GenBank/DDBJ whole genome shotgun (WGS) entry which is preliminary data.</text>
</comment>
<dbReference type="Proteomes" id="UP000187209">
    <property type="component" value="Unassembled WGS sequence"/>
</dbReference>
<proteinExistence type="predicted"/>
<name>A0A1R2CVS5_9CILI</name>